<dbReference type="AlphaFoldDB" id="A0A5B7GTM0"/>
<dbReference type="EMBL" id="VSRR010018087">
    <property type="protein sequence ID" value="MPC60973.1"/>
    <property type="molecule type" value="Genomic_DNA"/>
</dbReference>
<proteinExistence type="predicted"/>
<feature type="region of interest" description="Disordered" evidence="1">
    <location>
        <begin position="119"/>
        <end position="139"/>
    </location>
</feature>
<organism evidence="2 3">
    <name type="scientific">Portunus trituberculatus</name>
    <name type="common">Swimming crab</name>
    <name type="synonym">Neptunus trituberculatus</name>
    <dbReference type="NCBI Taxonomy" id="210409"/>
    <lineage>
        <taxon>Eukaryota</taxon>
        <taxon>Metazoa</taxon>
        <taxon>Ecdysozoa</taxon>
        <taxon>Arthropoda</taxon>
        <taxon>Crustacea</taxon>
        <taxon>Multicrustacea</taxon>
        <taxon>Malacostraca</taxon>
        <taxon>Eumalacostraca</taxon>
        <taxon>Eucarida</taxon>
        <taxon>Decapoda</taxon>
        <taxon>Pleocyemata</taxon>
        <taxon>Brachyura</taxon>
        <taxon>Eubrachyura</taxon>
        <taxon>Portunoidea</taxon>
        <taxon>Portunidae</taxon>
        <taxon>Portuninae</taxon>
        <taxon>Portunus</taxon>
    </lineage>
</organism>
<protein>
    <submittedName>
        <fullName evidence="2">Uncharacterized protein</fullName>
    </submittedName>
</protein>
<feature type="compositionally biased region" description="Basic residues" evidence="1">
    <location>
        <begin position="121"/>
        <end position="139"/>
    </location>
</feature>
<feature type="compositionally biased region" description="Polar residues" evidence="1">
    <location>
        <begin position="32"/>
        <end position="56"/>
    </location>
</feature>
<name>A0A5B7GTM0_PORTR</name>
<keyword evidence="3" id="KW-1185">Reference proteome</keyword>
<accession>A0A5B7GTM0</accession>
<sequence>MNMIRKAEKDGEQIEDLSGQYANLPYKPLPTKMTTGLMTATSKQTNRNPSISSTNPEAIGFPKEGNTGEINTLVTFNKNKKDPFKWISTRQTGDDEVLTKDAPYHKAWLRNPSRVVLPIVKGRRGPAKGKKKKVRKKPT</sequence>
<gene>
    <name evidence="2" type="ORF">E2C01_055035</name>
</gene>
<feature type="region of interest" description="Disordered" evidence="1">
    <location>
        <begin position="1"/>
        <end position="67"/>
    </location>
</feature>
<reference evidence="2 3" key="1">
    <citation type="submission" date="2019-05" db="EMBL/GenBank/DDBJ databases">
        <title>Another draft genome of Portunus trituberculatus and its Hox gene families provides insights of decapod evolution.</title>
        <authorList>
            <person name="Jeong J.-H."/>
            <person name="Song I."/>
            <person name="Kim S."/>
            <person name="Choi T."/>
            <person name="Kim D."/>
            <person name="Ryu S."/>
            <person name="Kim W."/>
        </authorList>
    </citation>
    <scope>NUCLEOTIDE SEQUENCE [LARGE SCALE GENOMIC DNA]</scope>
    <source>
        <tissue evidence="2">Muscle</tissue>
    </source>
</reference>
<dbReference type="OrthoDB" id="6378313at2759"/>
<evidence type="ECO:0000256" key="1">
    <source>
        <dbReference type="SAM" id="MobiDB-lite"/>
    </source>
</evidence>
<comment type="caution">
    <text evidence="2">The sequence shown here is derived from an EMBL/GenBank/DDBJ whole genome shotgun (WGS) entry which is preliminary data.</text>
</comment>
<dbReference type="Proteomes" id="UP000324222">
    <property type="component" value="Unassembled WGS sequence"/>
</dbReference>
<feature type="compositionally biased region" description="Basic and acidic residues" evidence="1">
    <location>
        <begin position="1"/>
        <end position="12"/>
    </location>
</feature>
<evidence type="ECO:0000313" key="2">
    <source>
        <dbReference type="EMBL" id="MPC60973.1"/>
    </source>
</evidence>
<evidence type="ECO:0000313" key="3">
    <source>
        <dbReference type="Proteomes" id="UP000324222"/>
    </source>
</evidence>